<dbReference type="GO" id="GO:0042254">
    <property type="term" value="P:ribosome biogenesis"/>
    <property type="evidence" value="ECO:0007669"/>
    <property type="project" value="UniProtKB-KW"/>
</dbReference>
<name>A0AAV0BME3_PHAPC</name>
<evidence type="ECO:0000256" key="7">
    <source>
        <dbReference type="ARBA" id="ARBA00022884"/>
    </source>
</evidence>
<evidence type="ECO:0000256" key="2">
    <source>
        <dbReference type="ARBA" id="ARBA00022517"/>
    </source>
</evidence>
<dbReference type="InterPro" id="IPR000629">
    <property type="entry name" value="RNA-helicase_DEAD-box_CS"/>
</dbReference>
<feature type="short sequence motif" description="Q motif" evidence="10">
    <location>
        <begin position="58"/>
        <end position="86"/>
    </location>
</feature>
<feature type="region of interest" description="Disordered" evidence="12">
    <location>
        <begin position="448"/>
        <end position="482"/>
    </location>
</feature>
<dbReference type="EMBL" id="CALTRL010005897">
    <property type="protein sequence ID" value="CAH7687660.1"/>
    <property type="molecule type" value="Genomic_DNA"/>
</dbReference>
<dbReference type="PROSITE" id="PS00039">
    <property type="entry name" value="DEAD_ATP_HELICASE"/>
    <property type="match status" value="1"/>
</dbReference>
<evidence type="ECO:0000256" key="6">
    <source>
        <dbReference type="ARBA" id="ARBA00022840"/>
    </source>
</evidence>
<dbReference type="GO" id="GO:0003723">
    <property type="term" value="F:RNA binding"/>
    <property type="evidence" value="ECO:0007669"/>
    <property type="project" value="UniProtKB-KW"/>
</dbReference>
<keyword evidence="4 11" id="KW-0378">Hydrolase</keyword>
<comment type="similarity">
    <text evidence="9">Belongs to the DEAD box helicase family. DDX47/RRP3 subfamily.</text>
</comment>
<evidence type="ECO:0000256" key="3">
    <source>
        <dbReference type="ARBA" id="ARBA00022741"/>
    </source>
</evidence>
<dbReference type="CDD" id="cd18787">
    <property type="entry name" value="SF2_C_DEAD"/>
    <property type="match status" value="1"/>
</dbReference>
<dbReference type="InterPro" id="IPR014014">
    <property type="entry name" value="RNA_helicase_DEAD_Q_motif"/>
</dbReference>
<dbReference type="InterPro" id="IPR014001">
    <property type="entry name" value="Helicase_ATP-bd"/>
</dbReference>
<protein>
    <submittedName>
        <fullName evidence="16">P-loop containing nucleoside triphosphate hydrolase protein</fullName>
    </submittedName>
</protein>
<dbReference type="InterPro" id="IPR027417">
    <property type="entry name" value="P-loop_NTPase"/>
</dbReference>
<evidence type="ECO:0000256" key="4">
    <source>
        <dbReference type="ARBA" id="ARBA00022801"/>
    </source>
</evidence>
<evidence type="ECO:0000259" key="13">
    <source>
        <dbReference type="PROSITE" id="PS51192"/>
    </source>
</evidence>
<evidence type="ECO:0000256" key="5">
    <source>
        <dbReference type="ARBA" id="ARBA00022806"/>
    </source>
</evidence>
<evidence type="ECO:0000256" key="1">
    <source>
        <dbReference type="ARBA" id="ARBA00004123"/>
    </source>
</evidence>
<feature type="compositionally biased region" description="Basic residues" evidence="12">
    <location>
        <begin position="456"/>
        <end position="466"/>
    </location>
</feature>
<sequence length="497" mass="55169">MEESHISSGSGQSSSAETQSDSSESSDKNERISTSRSPTSTPVKLEAEENKEKIEKTTTFEDLGLIKPLCEACSALNFLKPTPIQVESIPYALSNRDIIGLAQTGSGKTAAFALPVLQALWEDPKPFYACVLAPTRELAYQISQQFEALGSTIGVKTTVIVGGMDMMSQAISLSKRPHIIVATPGRLHDHLEHTKGFSLRNLRFLIMDEADRLLDMDFGPVIDKILKVIPRDRRTFLFSATMTTKVAKLQRASLVSPVKVQVSTKYDTVDALVQSYMFFPFKYKDVYLVYLINELSGKSIIVFTRTVYDASRLSAVLRMLGFPSIPLHGQLSQSVRLSSLNQFKSGNRSILVATDVASRGLDIPAVDCVVNYDLPTNSKDYIHRVGRTARAGRSGKAVTLATQYDVELLQRIEGVIGKKMTEFPHEREQVLILAERVGEASREAVRELREAERNRGKGGKHHRKRRGGGDGEDEDYKDCDDDVVQGGTIFKKKKKYK</sequence>
<organism evidence="16 17">
    <name type="scientific">Phakopsora pachyrhizi</name>
    <name type="common">Asian soybean rust disease fungus</name>
    <dbReference type="NCBI Taxonomy" id="170000"/>
    <lineage>
        <taxon>Eukaryota</taxon>
        <taxon>Fungi</taxon>
        <taxon>Dikarya</taxon>
        <taxon>Basidiomycota</taxon>
        <taxon>Pucciniomycotina</taxon>
        <taxon>Pucciniomycetes</taxon>
        <taxon>Pucciniales</taxon>
        <taxon>Phakopsoraceae</taxon>
        <taxon>Phakopsora</taxon>
    </lineage>
</organism>
<evidence type="ECO:0000256" key="9">
    <source>
        <dbReference type="ARBA" id="ARBA00024350"/>
    </source>
</evidence>
<feature type="region of interest" description="Disordered" evidence="12">
    <location>
        <begin position="1"/>
        <end position="52"/>
    </location>
</feature>
<evidence type="ECO:0000256" key="11">
    <source>
        <dbReference type="RuleBase" id="RU000492"/>
    </source>
</evidence>
<proteinExistence type="inferred from homology"/>
<dbReference type="Proteomes" id="UP001153365">
    <property type="component" value="Unassembled WGS sequence"/>
</dbReference>
<dbReference type="SUPFAM" id="SSF52540">
    <property type="entry name" value="P-loop containing nucleoside triphosphate hydrolases"/>
    <property type="match status" value="1"/>
</dbReference>
<keyword evidence="2" id="KW-0690">Ribosome biogenesis</keyword>
<evidence type="ECO:0000256" key="12">
    <source>
        <dbReference type="SAM" id="MobiDB-lite"/>
    </source>
</evidence>
<feature type="domain" description="Helicase ATP-binding" evidence="13">
    <location>
        <begin position="89"/>
        <end position="260"/>
    </location>
</feature>
<dbReference type="PROSITE" id="PS51194">
    <property type="entry name" value="HELICASE_CTER"/>
    <property type="match status" value="1"/>
</dbReference>
<gene>
    <name evidence="16" type="ORF">PPACK8108_LOCUS22472</name>
</gene>
<evidence type="ECO:0000313" key="16">
    <source>
        <dbReference type="EMBL" id="CAH7687660.1"/>
    </source>
</evidence>
<dbReference type="GO" id="GO:0003724">
    <property type="term" value="F:RNA helicase activity"/>
    <property type="evidence" value="ECO:0007669"/>
    <property type="project" value="InterPro"/>
</dbReference>
<comment type="subcellular location">
    <subcellularLocation>
        <location evidence="1">Nucleus</location>
    </subcellularLocation>
</comment>
<dbReference type="Gene3D" id="3.40.50.300">
    <property type="entry name" value="P-loop containing nucleotide triphosphate hydrolases"/>
    <property type="match status" value="2"/>
</dbReference>
<dbReference type="PROSITE" id="PS51192">
    <property type="entry name" value="HELICASE_ATP_BIND_1"/>
    <property type="match status" value="1"/>
</dbReference>
<feature type="compositionally biased region" description="Low complexity" evidence="12">
    <location>
        <begin position="1"/>
        <end position="23"/>
    </location>
</feature>
<feature type="domain" description="Helicase C-terminal" evidence="14">
    <location>
        <begin position="287"/>
        <end position="431"/>
    </location>
</feature>
<dbReference type="GO" id="GO:0005634">
    <property type="term" value="C:nucleus"/>
    <property type="evidence" value="ECO:0007669"/>
    <property type="project" value="UniProtKB-SubCell"/>
</dbReference>
<keyword evidence="17" id="KW-1185">Reference proteome</keyword>
<dbReference type="SMART" id="SM00487">
    <property type="entry name" value="DEXDc"/>
    <property type="match status" value="1"/>
</dbReference>
<evidence type="ECO:0000259" key="14">
    <source>
        <dbReference type="PROSITE" id="PS51194"/>
    </source>
</evidence>
<evidence type="ECO:0000256" key="8">
    <source>
        <dbReference type="ARBA" id="ARBA00023242"/>
    </source>
</evidence>
<dbReference type="GO" id="GO:0010467">
    <property type="term" value="P:gene expression"/>
    <property type="evidence" value="ECO:0007669"/>
    <property type="project" value="UniProtKB-ARBA"/>
</dbReference>
<dbReference type="Pfam" id="PF00271">
    <property type="entry name" value="Helicase_C"/>
    <property type="match status" value="1"/>
</dbReference>
<keyword evidence="7" id="KW-0694">RNA-binding</keyword>
<dbReference type="GO" id="GO:0005829">
    <property type="term" value="C:cytosol"/>
    <property type="evidence" value="ECO:0007669"/>
    <property type="project" value="TreeGrafter"/>
</dbReference>
<keyword evidence="3 11" id="KW-0547">Nucleotide-binding</keyword>
<dbReference type="PROSITE" id="PS51195">
    <property type="entry name" value="Q_MOTIF"/>
    <property type="match status" value="1"/>
</dbReference>
<dbReference type="AlphaFoldDB" id="A0AAV0BME3"/>
<reference evidence="16" key="1">
    <citation type="submission" date="2022-06" db="EMBL/GenBank/DDBJ databases">
        <authorList>
            <consortium name="SYNGENTA / RWTH Aachen University"/>
        </authorList>
    </citation>
    <scope>NUCLEOTIDE SEQUENCE</scope>
</reference>
<dbReference type="InterPro" id="IPR011545">
    <property type="entry name" value="DEAD/DEAH_box_helicase_dom"/>
</dbReference>
<dbReference type="CDD" id="cd17954">
    <property type="entry name" value="DEADc_DDX47"/>
    <property type="match status" value="1"/>
</dbReference>
<keyword evidence="6 11" id="KW-0067">ATP-binding</keyword>
<dbReference type="PANTHER" id="PTHR47959:SF20">
    <property type="entry name" value="RNA HELICASE"/>
    <property type="match status" value="1"/>
</dbReference>
<accession>A0AAV0BME3</accession>
<feature type="domain" description="DEAD-box RNA helicase Q" evidence="15">
    <location>
        <begin position="58"/>
        <end position="86"/>
    </location>
</feature>
<keyword evidence="5 11" id="KW-0347">Helicase</keyword>
<keyword evidence="8" id="KW-0539">Nucleus</keyword>
<dbReference type="PANTHER" id="PTHR47959">
    <property type="entry name" value="ATP-DEPENDENT RNA HELICASE RHLE-RELATED"/>
    <property type="match status" value="1"/>
</dbReference>
<dbReference type="InterPro" id="IPR044765">
    <property type="entry name" value="DDX47/Rrp3_DEADc"/>
</dbReference>
<dbReference type="SMART" id="SM00490">
    <property type="entry name" value="HELICc"/>
    <property type="match status" value="1"/>
</dbReference>
<dbReference type="Pfam" id="PF00270">
    <property type="entry name" value="DEAD"/>
    <property type="match status" value="1"/>
</dbReference>
<dbReference type="GO" id="GO:0016787">
    <property type="term" value="F:hydrolase activity"/>
    <property type="evidence" value="ECO:0007669"/>
    <property type="project" value="UniProtKB-KW"/>
</dbReference>
<evidence type="ECO:0000259" key="15">
    <source>
        <dbReference type="PROSITE" id="PS51195"/>
    </source>
</evidence>
<comment type="caution">
    <text evidence="16">The sequence shown here is derived from an EMBL/GenBank/DDBJ whole genome shotgun (WGS) entry which is preliminary data.</text>
</comment>
<dbReference type="InterPro" id="IPR001650">
    <property type="entry name" value="Helicase_C-like"/>
</dbReference>
<feature type="compositionally biased region" description="Acidic residues" evidence="12">
    <location>
        <begin position="470"/>
        <end position="482"/>
    </location>
</feature>
<evidence type="ECO:0000313" key="17">
    <source>
        <dbReference type="Proteomes" id="UP001153365"/>
    </source>
</evidence>
<dbReference type="InterPro" id="IPR050079">
    <property type="entry name" value="DEAD_box_RNA_helicase"/>
</dbReference>
<evidence type="ECO:0000256" key="10">
    <source>
        <dbReference type="PROSITE-ProRule" id="PRU00552"/>
    </source>
</evidence>
<dbReference type="GO" id="GO:0005524">
    <property type="term" value="F:ATP binding"/>
    <property type="evidence" value="ECO:0007669"/>
    <property type="project" value="UniProtKB-KW"/>
</dbReference>
<feature type="compositionally biased region" description="Low complexity" evidence="12">
    <location>
        <begin position="34"/>
        <end position="44"/>
    </location>
</feature>